<reference evidence="1 2" key="1">
    <citation type="journal article" date="2016" name="Nat. Commun.">
        <title>Thousands of microbial genomes shed light on interconnected biogeochemical processes in an aquifer system.</title>
        <authorList>
            <person name="Anantharaman K."/>
            <person name="Brown C.T."/>
            <person name="Hug L.A."/>
            <person name="Sharon I."/>
            <person name="Castelle C.J."/>
            <person name="Probst A.J."/>
            <person name="Thomas B.C."/>
            <person name="Singh A."/>
            <person name="Wilkins M.J."/>
            <person name="Karaoz U."/>
            <person name="Brodie E.L."/>
            <person name="Williams K.H."/>
            <person name="Hubbard S.S."/>
            <person name="Banfield J.F."/>
        </authorList>
    </citation>
    <scope>NUCLEOTIDE SEQUENCE [LARGE SCALE GENOMIC DNA]</scope>
</reference>
<protein>
    <submittedName>
        <fullName evidence="1">Uncharacterized protein</fullName>
    </submittedName>
</protein>
<dbReference type="AlphaFoldDB" id="A0A1F5SYY2"/>
<gene>
    <name evidence="1" type="ORF">A2478_05520</name>
</gene>
<accession>A0A1F5SYY2</accession>
<evidence type="ECO:0000313" key="1">
    <source>
        <dbReference type="EMBL" id="OGF31927.1"/>
    </source>
</evidence>
<proteinExistence type="predicted"/>
<sequence length="122" mass="13723">MEDVLNAVNTSAELMQQQINEIKSTMATKDDIANMATKDDIANMATKDDIANMATKDDLANLVTKDYLDEKLADLRGDLVVLTRKEDTKLKRLVNIMTNKNMLSSEEKAEIFALEPFPETRL</sequence>
<name>A0A1F5SYY2_9BACT</name>
<comment type="caution">
    <text evidence="1">The sequence shown here is derived from an EMBL/GenBank/DDBJ whole genome shotgun (WGS) entry which is preliminary data.</text>
</comment>
<dbReference type="EMBL" id="MFGJ01000007">
    <property type="protein sequence ID" value="OGF31927.1"/>
    <property type="molecule type" value="Genomic_DNA"/>
</dbReference>
<evidence type="ECO:0000313" key="2">
    <source>
        <dbReference type="Proteomes" id="UP000179001"/>
    </source>
</evidence>
<organism evidence="1 2">
    <name type="scientific">Candidatus Falkowbacteria bacterium RIFOXYC2_FULL_36_12</name>
    <dbReference type="NCBI Taxonomy" id="1798002"/>
    <lineage>
        <taxon>Bacteria</taxon>
        <taxon>Candidatus Falkowiibacteriota</taxon>
    </lineage>
</organism>
<dbReference type="Proteomes" id="UP000179001">
    <property type="component" value="Unassembled WGS sequence"/>
</dbReference>